<evidence type="ECO:0000259" key="6">
    <source>
        <dbReference type="Pfam" id="PF02797"/>
    </source>
</evidence>
<dbReference type="EMBL" id="RAWB01000229">
    <property type="protein sequence ID" value="RKH55961.1"/>
    <property type="molecule type" value="Genomic_DNA"/>
</dbReference>
<dbReference type="InterPro" id="IPR001099">
    <property type="entry name" value="Chalcone/stilbene_synt_N"/>
</dbReference>
<dbReference type="AlphaFoldDB" id="A0A3A8PMQ9"/>
<dbReference type="GO" id="GO:0016747">
    <property type="term" value="F:acyltransferase activity, transferring groups other than amino-acyl groups"/>
    <property type="evidence" value="ECO:0007669"/>
    <property type="project" value="InterPro"/>
</dbReference>
<evidence type="ECO:0000256" key="2">
    <source>
        <dbReference type="ARBA" id="ARBA00022679"/>
    </source>
</evidence>
<evidence type="ECO:0000313" key="8">
    <source>
        <dbReference type="Proteomes" id="UP000272888"/>
    </source>
</evidence>
<dbReference type="Proteomes" id="UP000272888">
    <property type="component" value="Unassembled WGS sequence"/>
</dbReference>
<evidence type="ECO:0000313" key="7">
    <source>
        <dbReference type="EMBL" id="RKH55961.1"/>
    </source>
</evidence>
<comment type="similarity">
    <text evidence="1">Belongs to the thiolase-like superfamily. Chalcone/stilbene synthases family.</text>
</comment>
<evidence type="ECO:0000256" key="1">
    <source>
        <dbReference type="ARBA" id="ARBA00005531"/>
    </source>
</evidence>
<accession>A0A3A8PMQ9</accession>
<feature type="domain" description="Chalcone/stilbene synthase C-terminal" evidence="6">
    <location>
        <begin position="226"/>
        <end position="361"/>
    </location>
</feature>
<organism evidence="7 8">
    <name type="scientific">Corallococcus llansteffanensis</name>
    <dbReference type="NCBI Taxonomy" id="2316731"/>
    <lineage>
        <taxon>Bacteria</taxon>
        <taxon>Pseudomonadati</taxon>
        <taxon>Myxococcota</taxon>
        <taxon>Myxococcia</taxon>
        <taxon>Myxococcales</taxon>
        <taxon>Cystobacterineae</taxon>
        <taxon>Myxococcaceae</taxon>
        <taxon>Corallococcus</taxon>
    </lineage>
</organism>
<dbReference type="InterPro" id="IPR011141">
    <property type="entry name" value="Polyketide_synthase_type-III"/>
</dbReference>
<keyword evidence="8" id="KW-1185">Reference proteome</keyword>
<feature type="active site" description="Acyl-thioester intermediate" evidence="4">
    <location>
        <position position="150"/>
    </location>
</feature>
<dbReference type="RefSeq" id="WP_120645182.1">
    <property type="nucleotide sequence ID" value="NZ_RAWB01000229.1"/>
</dbReference>
<dbReference type="Gene3D" id="3.40.47.10">
    <property type="match status" value="2"/>
</dbReference>
<keyword evidence="2" id="KW-0808">Transferase</keyword>
<name>A0A3A8PMQ9_9BACT</name>
<evidence type="ECO:0000259" key="5">
    <source>
        <dbReference type="Pfam" id="PF00195"/>
    </source>
</evidence>
<dbReference type="Pfam" id="PF00195">
    <property type="entry name" value="Chal_sti_synt_N"/>
    <property type="match status" value="1"/>
</dbReference>
<dbReference type="GO" id="GO:0030639">
    <property type="term" value="P:polyketide biosynthetic process"/>
    <property type="evidence" value="ECO:0007669"/>
    <property type="project" value="TreeGrafter"/>
</dbReference>
<protein>
    <submittedName>
        <fullName evidence="7">Type III polyketide synthase</fullName>
    </submittedName>
</protein>
<dbReference type="InterPro" id="IPR016039">
    <property type="entry name" value="Thiolase-like"/>
</dbReference>
<dbReference type="InterPro" id="IPR012328">
    <property type="entry name" value="Chalcone/stilbene_synt_C"/>
</dbReference>
<evidence type="ECO:0000256" key="4">
    <source>
        <dbReference type="PIRSR" id="PIRSR000451-1"/>
    </source>
</evidence>
<sequence>MLSTTRHDTTPAPSLSAVGRALPPHYASQEQLIAALRDLWATKHFNLERLEDLHRNVQVGGRHLALPLEQYPALATFQQRNDAWIRVATELSETVARQALERAGLTPKAVDHVFFVTVTGIATPSVDARLVNRMGFREDVKRTPIFGLGCVAGAAGLARASDYLRAFPKQTALLIATELCSLTLQREDLSIPNIIASGLFGDGAACVVLRGAEAPGATGPRVVGSRSVFYPDTERVMGWDVVDTGFKVVLSAKVPQLVKEHIRGNVDGFLSEHGLTRKDVRHWVAHTGGPKVLEGFESALELEAGALERSWNSLRQVGNLSSASVLFVLGETLEEAGAKPGDWGVVMAMGPGFCAEMVLVRW</sequence>
<gene>
    <name evidence="7" type="ORF">D7V93_21420</name>
</gene>
<keyword evidence="3" id="KW-0012">Acyltransferase</keyword>
<dbReference type="FunFam" id="3.40.47.10:FF:000014">
    <property type="entry name" value="Chalcone synthase 1"/>
    <property type="match status" value="1"/>
</dbReference>
<dbReference type="Pfam" id="PF02797">
    <property type="entry name" value="Chal_sti_synt_C"/>
    <property type="match status" value="1"/>
</dbReference>
<dbReference type="PANTHER" id="PTHR11877">
    <property type="entry name" value="HYDROXYMETHYLGLUTARYL-COA SYNTHASE"/>
    <property type="match status" value="1"/>
</dbReference>
<evidence type="ECO:0000256" key="3">
    <source>
        <dbReference type="ARBA" id="ARBA00023315"/>
    </source>
</evidence>
<reference evidence="8" key="1">
    <citation type="submission" date="2018-09" db="EMBL/GenBank/DDBJ databases">
        <authorList>
            <person name="Livingstone P.G."/>
            <person name="Whitworth D.E."/>
        </authorList>
    </citation>
    <scope>NUCLEOTIDE SEQUENCE [LARGE SCALE GENOMIC DNA]</scope>
    <source>
        <strain evidence="8">CA051B</strain>
    </source>
</reference>
<dbReference type="PIRSF" id="PIRSF000451">
    <property type="entry name" value="PKS_III"/>
    <property type="match status" value="1"/>
</dbReference>
<comment type="caution">
    <text evidence="7">The sequence shown here is derived from an EMBL/GenBank/DDBJ whole genome shotgun (WGS) entry which is preliminary data.</text>
</comment>
<proteinExistence type="inferred from homology"/>
<feature type="domain" description="Chalcone/stilbene synthase N-terminal" evidence="5">
    <location>
        <begin position="14"/>
        <end position="209"/>
    </location>
</feature>
<dbReference type="CDD" id="cd00831">
    <property type="entry name" value="CHS_like"/>
    <property type="match status" value="1"/>
</dbReference>
<dbReference type="PANTHER" id="PTHR11877:SF99">
    <property type="entry name" value="1,3,6,8-TETRAHYDROXYNAPHTHALENE SYNTHASE"/>
    <property type="match status" value="1"/>
</dbReference>
<dbReference type="SUPFAM" id="SSF53901">
    <property type="entry name" value="Thiolase-like"/>
    <property type="match status" value="1"/>
</dbReference>